<accession>A0A1G2RDV0</accession>
<reference evidence="1 2" key="1">
    <citation type="journal article" date="2016" name="Nat. Commun.">
        <title>Thousands of microbial genomes shed light on interconnected biogeochemical processes in an aquifer system.</title>
        <authorList>
            <person name="Anantharaman K."/>
            <person name="Brown C.T."/>
            <person name="Hug L.A."/>
            <person name="Sharon I."/>
            <person name="Castelle C.J."/>
            <person name="Probst A.J."/>
            <person name="Thomas B.C."/>
            <person name="Singh A."/>
            <person name="Wilkins M.J."/>
            <person name="Karaoz U."/>
            <person name="Brodie E.L."/>
            <person name="Williams K.H."/>
            <person name="Hubbard S.S."/>
            <person name="Banfield J.F."/>
        </authorList>
    </citation>
    <scope>NUCLEOTIDE SEQUENCE [LARGE SCALE GENOMIC DNA]</scope>
</reference>
<dbReference type="NCBIfam" id="TIGR04275">
    <property type="entry name" value="beta_prop_Msarc"/>
    <property type="match status" value="5"/>
</dbReference>
<dbReference type="Proteomes" id="UP000177078">
    <property type="component" value="Unassembled WGS sequence"/>
</dbReference>
<dbReference type="STRING" id="1802457.A3F15_01830"/>
<dbReference type="Gene3D" id="2.120.10.30">
    <property type="entry name" value="TolB, C-terminal domain"/>
    <property type="match status" value="2"/>
</dbReference>
<sequence>MNKAIRLTQFALLIAFVALFVGFFAQSGITQSINITPPGDKEIGGGVPIEEGGVLKAVPMTTRIVWEMREMPWFEESDIWGYDSAIGKIQLTQIKGWESKPGIWGNKIVWADKRNGNWDIYMIDTYTKQIKQVTTDLQPQHNPKIWGDKIVWFDYRSGPPWYPAEIYMYDLSTNQEKKISSGPIDQMFPDIAGNRIVWQDYRKDQSERYWWQIFMHDLSTGQETQITTGERNKVRPDIYGDWIVWQDCRNVPYSCEDTGINTPGDIYMYNIATGTEKQISFGGTSKQPAIYGNKVVWADVRNDPYLPDQSEGDIYMYNIANGNEYQITNIPDSTEDNPEIYGTKIVWMDQRSTIPFTDSWYNVFMYDLYTGQETKITDNPSWNFIREHVYPAVFSPLLFPIF</sequence>
<organism evidence="1 2">
    <name type="scientific">Candidatus Wildermuthbacteria bacterium RIFCSPHIGHO2_12_FULL_40_12</name>
    <dbReference type="NCBI Taxonomy" id="1802457"/>
    <lineage>
        <taxon>Bacteria</taxon>
        <taxon>Candidatus Wildermuthiibacteriota</taxon>
    </lineage>
</organism>
<dbReference type="SUPFAM" id="SSF69304">
    <property type="entry name" value="Tricorn protease N-terminal domain"/>
    <property type="match status" value="2"/>
</dbReference>
<evidence type="ECO:0000313" key="2">
    <source>
        <dbReference type="Proteomes" id="UP000177078"/>
    </source>
</evidence>
<name>A0A1G2RDV0_9BACT</name>
<comment type="caution">
    <text evidence="1">The sequence shown here is derived from an EMBL/GenBank/DDBJ whole genome shotgun (WGS) entry which is preliminary data.</text>
</comment>
<dbReference type="InterPro" id="IPR011042">
    <property type="entry name" value="6-blade_b-propeller_TolB-like"/>
</dbReference>
<dbReference type="PANTHER" id="PTHR36842:SF1">
    <property type="entry name" value="PROTEIN TOLB"/>
    <property type="match status" value="1"/>
</dbReference>
<gene>
    <name evidence="1" type="ORF">A3F15_01830</name>
</gene>
<evidence type="ECO:0008006" key="3">
    <source>
        <dbReference type="Google" id="ProtNLM"/>
    </source>
</evidence>
<evidence type="ECO:0000313" key="1">
    <source>
        <dbReference type="EMBL" id="OHA70241.1"/>
    </source>
</evidence>
<proteinExistence type="predicted"/>
<dbReference type="EMBL" id="MHUC01000034">
    <property type="protein sequence ID" value="OHA70241.1"/>
    <property type="molecule type" value="Genomic_DNA"/>
</dbReference>
<dbReference type="PANTHER" id="PTHR36842">
    <property type="entry name" value="PROTEIN TOLB HOMOLOG"/>
    <property type="match status" value="1"/>
</dbReference>
<dbReference type="AlphaFoldDB" id="A0A1G2RDV0"/>
<dbReference type="InterPro" id="IPR027618">
    <property type="entry name" value="Beta_prop_Msarc"/>
</dbReference>
<protein>
    <recommendedName>
        <fullName evidence="3">DUF5050 domain-containing protein</fullName>
    </recommendedName>
</protein>